<dbReference type="AlphaFoldDB" id="A0A1C4DH46"/>
<dbReference type="STRING" id="1798183.GA0061080_10741"/>
<gene>
    <name evidence="1" type="ORF">GA0061080_10741</name>
</gene>
<protein>
    <recommendedName>
        <fullName evidence="3">Lipoprotein</fullName>
    </recommendedName>
</protein>
<evidence type="ECO:0000313" key="2">
    <source>
        <dbReference type="Proteomes" id="UP000199698"/>
    </source>
</evidence>
<dbReference type="Proteomes" id="UP000199698">
    <property type="component" value="Unassembled WGS sequence"/>
</dbReference>
<dbReference type="EMBL" id="FMBA01000074">
    <property type="protein sequence ID" value="SCC30712.1"/>
    <property type="molecule type" value="Genomic_DNA"/>
</dbReference>
<keyword evidence="2" id="KW-1185">Reference proteome</keyword>
<reference evidence="2" key="1">
    <citation type="submission" date="2016-08" db="EMBL/GenBank/DDBJ databases">
        <authorList>
            <person name="Varghese N."/>
            <person name="Submissions Spin"/>
        </authorList>
    </citation>
    <scope>NUCLEOTIDE SEQUENCE [LARGE SCALE GENOMIC DNA]</scope>
    <source>
        <strain evidence="2">R-53144</strain>
    </source>
</reference>
<evidence type="ECO:0008006" key="3">
    <source>
        <dbReference type="Google" id="ProtNLM"/>
    </source>
</evidence>
<evidence type="ECO:0000313" key="1">
    <source>
        <dbReference type="EMBL" id="SCC30712.1"/>
    </source>
</evidence>
<sequence>MYKFFKLITISIVFFVSCKNNSLTKENPFYLGDSILLEHNFIENINTTCDMKGNTFEDYSEIDWYEYEKRCVISILDKKYRDLMLNNYSILENKNIKVYVKNIQNENNPKLYLFTYNNSIKIDSLQIYGMEKTSTPSTKNFYYYINKNWEVWILTVITVEEGTFFNNRKKYRLDSQTGKFELVDSMED</sequence>
<name>A0A1C4DH46_9GAMM</name>
<dbReference type="PROSITE" id="PS51257">
    <property type="entry name" value="PROKAR_LIPOPROTEIN"/>
    <property type="match status" value="1"/>
</dbReference>
<organism evidence="1 2">
    <name type="scientific">Gilliamella intestini</name>
    <dbReference type="NCBI Taxonomy" id="1798183"/>
    <lineage>
        <taxon>Bacteria</taxon>
        <taxon>Pseudomonadati</taxon>
        <taxon>Pseudomonadota</taxon>
        <taxon>Gammaproteobacteria</taxon>
        <taxon>Orbales</taxon>
        <taxon>Orbaceae</taxon>
        <taxon>Gilliamella</taxon>
    </lineage>
</organism>
<proteinExistence type="predicted"/>
<accession>A0A1C4DH46</accession>